<name>A0A9X4C6G4_9PSED</name>
<evidence type="ECO:0000256" key="1">
    <source>
        <dbReference type="SAM" id="Phobius"/>
    </source>
</evidence>
<keyword evidence="1" id="KW-1133">Transmembrane helix</keyword>
<keyword evidence="1" id="KW-0812">Transmembrane</keyword>
<reference evidence="2 3" key="1">
    <citation type="submission" date="2022-05" db="EMBL/GenBank/DDBJ databases">
        <title>Novel Pseudomonas spp. Isolated from a Rainbow Trout Aquaculture Facility.</title>
        <authorList>
            <person name="Testerman T."/>
            <person name="Graf J."/>
        </authorList>
    </citation>
    <scope>NUCLEOTIDE SEQUENCE [LARGE SCALE GENOMIC DNA]</scope>
    <source>
        <strain evidence="2 3">ID1042</strain>
    </source>
</reference>
<keyword evidence="3" id="KW-1185">Reference proteome</keyword>
<evidence type="ECO:0000313" key="3">
    <source>
        <dbReference type="Proteomes" id="UP001148185"/>
    </source>
</evidence>
<sequence length="84" mass="9304">MKKNLGIIGEFLGHLVMGVIFFSLLVFASLLISTLTSWVGGFEAGKDLVPVLKLLEHVILYSDCVFLGWWTIYSTYHASKALLA</sequence>
<proteinExistence type="predicted"/>
<dbReference type="Proteomes" id="UP001148185">
    <property type="component" value="Unassembled WGS sequence"/>
</dbReference>
<comment type="caution">
    <text evidence="2">The sequence shown here is derived from an EMBL/GenBank/DDBJ whole genome shotgun (WGS) entry which is preliminary data.</text>
</comment>
<organism evidence="2 3">
    <name type="scientific">Pseudomonas shahriarae</name>
    <dbReference type="NCBI Taxonomy" id="2745512"/>
    <lineage>
        <taxon>Bacteria</taxon>
        <taxon>Pseudomonadati</taxon>
        <taxon>Pseudomonadota</taxon>
        <taxon>Gammaproteobacteria</taxon>
        <taxon>Pseudomonadales</taxon>
        <taxon>Pseudomonadaceae</taxon>
        <taxon>Pseudomonas</taxon>
    </lineage>
</organism>
<accession>A0A9X4C6G4</accession>
<dbReference type="RefSeq" id="WP_050682302.1">
    <property type="nucleotide sequence ID" value="NZ_JAMDHA010000037.1"/>
</dbReference>
<evidence type="ECO:0000313" key="2">
    <source>
        <dbReference type="EMBL" id="MDD1011137.1"/>
    </source>
</evidence>
<feature type="transmembrane region" description="Helical" evidence="1">
    <location>
        <begin position="12"/>
        <end position="38"/>
    </location>
</feature>
<gene>
    <name evidence="2" type="ORF">M5G27_27065</name>
</gene>
<dbReference type="EMBL" id="JAMDHA010000037">
    <property type="protein sequence ID" value="MDD1011137.1"/>
    <property type="molecule type" value="Genomic_DNA"/>
</dbReference>
<keyword evidence="1" id="KW-0472">Membrane</keyword>
<protein>
    <submittedName>
        <fullName evidence="2">Uncharacterized protein</fullName>
    </submittedName>
</protein>
<dbReference type="AlphaFoldDB" id="A0A9X4C6G4"/>
<feature type="transmembrane region" description="Helical" evidence="1">
    <location>
        <begin position="58"/>
        <end position="76"/>
    </location>
</feature>